<dbReference type="KEGG" id="lacs:H4075_14690"/>
<proteinExistence type="predicted"/>
<evidence type="ECO:0008006" key="3">
    <source>
        <dbReference type="Google" id="ProtNLM"/>
    </source>
</evidence>
<dbReference type="EMBL" id="CP060007">
    <property type="protein sequence ID" value="QNA43321.1"/>
    <property type="molecule type" value="Genomic_DNA"/>
</dbReference>
<protein>
    <recommendedName>
        <fullName evidence="3">Glycosyltransferase</fullName>
    </recommendedName>
</protein>
<evidence type="ECO:0000313" key="2">
    <source>
        <dbReference type="Proteomes" id="UP000515344"/>
    </source>
</evidence>
<accession>A0A7G5XCW8</accession>
<gene>
    <name evidence="1" type="ORF">H4075_14690</name>
</gene>
<dbReference type="AlphaFoldDB" id="A0A7G5XCW8"/>
<dbReference type="RefSeq" id="WP_182801586.1">
    <property type="nucleotide sequence ID" value="NZ_CP060007.1"/>
</dbReference>
<keyword evidence="2" id="KW-1185">Reference proteome</keyword>
<dbReference type="Proteomes" id="UP000515344">
    <property type="component" value="Chromosome"/>
</dbReference>
<evidence type="ECO:0000313" key="1">
    <source>
        <dbReference type="EMBL" id="QNA43321.1"/>
    </source>
</evidence>
<name>A0A7G5XCW8_9BACT</name>
<organism evidence="1 2">
    <name type="scientific">Lacibacter sediminis</name>
    <dbReference type="NCBI Taxonomy" id="2760713"/>
    <lineage>
        <taxon>Bacteria</taxon>
        <taxon>Pseudomonadati</taxon>
        <taxon>Bacteroidota</taxon>
        <taxon>Chitinophagia</taxon>
        <taxon>Chitinophagales</taxon>
        <taxon>Chitinophagaceae</taxon>
        <taxon>Lacibacter</taxon>
    </lineage>
</organism>
<reference evidence="2" key="1">
    <citation type="submission" date="2020-08" db="EMBL/GenBank/DDBJ databases">
        <title>Lacibacter sp. S13-6-6 genome sequencing.</title>
        <authorList>
            <person name="Jin L."/>
        </authorList>
    </citation>
    <scope>NUCLEOTIDE SEQUENCE [LARGE SCALE GENOMIC DNA]</scope>
    <source>
        <strain evidence="2">S13-6-6</strain>
    </source>
</reference>
<sequence>MKRFTKDRISTFLQVLLVIFLFGYSAVKGNPESKENTITNSTASFTGDVALTAQMLDLWEQHVAWNRNVMLCIVDELPGTALAIERLQQNKIEIGNSIKPFYGNEAGDELTELLQAHVSISVEVMKFAKEQKHTELQEANNRWYANADAIASFLADINSYWATDKIQLIIKDQLRFTTTQAVCRINKDYPADIIAYDKAHADVLQMAEIFADGIANQFPEKINPVADVFMINNN</sequence>